<feature type="compositionally biased region" description="Basic and acidic residues" evidence="1">
    <location>
        <begin position="253"/>
        <end position="263"/>
    </location>
</feature>
<dbReference type="Pfam" id="PF09851">
    <property type="entry name" value="SHOCT"/>
    <property type="match status" value="1"/>
</dbReference>
<gene>
    <name evidence="4" type="ORF">Psi01_79090</name>
</gene>
<protein>
    <recommendedName>
        <fullName evidence="6">Short C-terminal domain-containing protein</fullName>
    </recommendedName>
</protein>
<reference evidence="4 5" key="1">
    <citation type="submission" date="2021-01" db="EMBL/GenBank/DDBJ databases">
        <title>Whole genome shotgun sequence of Planobispora siamensis NBRC 107568.</title>
        <authorList>
            <person name="Komaki H."/>
            <person name="Tamura T."/>
        </authorList>
    </citation>
    <scope>NUCLEOTIDE SEQUENCE [LARGE SCALE GENOMIC DNA]</scope>
    <source>
        <strain evidence="4 5">NBRC 107568</strain>
    </source>
</reference>
<sequence>MAEVMGRDGAWTFDGEIVRIVPGRDRGVNKLRQLMGEVTVPLAAVAGISYEPGKKGGRLRLRLREGADPFTQAAGGRISEAADPYQMTVDPDRGGAAEYLVDEVRNALIIEQVPSGPADRYLMPGPDVPRTVAAGDGTATFDGETIRIQWNWAVEGSKKEAGPQQFTLKDLTGVEWIPAAGLENGHVRFHVRGSAHNLAPKLAPKHDPHCLVLWGLEKETRTTALFLAAILARLPHPSAPDPAETPAVPSPERVTERAAERAAGRTAEGTAGAAPESAPPAAETADHDALLRRLRELGELHREGVLTEEEFTVAKQAILRRF</sequence>
<evidence type="ECO:0000259" key="3">
    <source>
        <dbReference type="Pfam" id="PF14472"/>
    </source>
</evidence>
<organism evidence="4 5">
    <name type="scientific">Planobispora siamensis</name>
    <dbReference type="NCBI Taxonomy" id="936338"/>
    <lineage>
        <taxon>Bacteria</taxon>
        <taxon>Bacillati</taxon>
        <taxon>Actinomycetota</taxon>
        <taxon>Actinomycetes</taxon>
        <taxon>Streptosporangiales</taxon>
        <taxon>Streptosporangiaceae</taxon>
        <taxon>Planobispora</taxon>
    </lineage>
</organism>
<proteinExistence type="predicted"/>
<dbReference type="AlphaFoldDB" id="A0A8J3WNA2"/>
<dbReference type="EMBL" id="BOOJ01000080">
    <property type="protein sequence ID" value="GIH97279.1"/>
    <property type="molecule type" value="Genomic_DNA"/>
</dbReference>
<dbReference type="InterPro" id="IPR027860">
    <property type="entry name" value="DUF4429"/>
</dbReference>
<evidence type="ECO:0000256" key="1">
    <source>
        <dbReference type="SAM" id="MobiDB-lite"/>
    </source>
</evidence>
<comment type="caution">
    <text evidence="4">The sequence shown here is derived from an EMBL/GenBank/DDBJ whole genome shotgun (WGS) entry which is preliminary data.</text>
</comment>
<feature type="domain" description="DUF4429" evidence="3">
    <location>
        <begin position="11"/>
        <end position="105"/>
    </location>
</feature>
<feature type="domain" description="SHOCT" evidence="2">
    <location>
        <begin position="293"/>
        <end position="319"/>
    </location>
</feature>
<evidence type="ECO:0000259" key="2">
    <source>
        <dbReference type="Pfam" id="PF09851"/>
    </source>
</evidence>
<dbReference type="Proteomes" id="UP000619788">
    <property type="component" value="Unassembled WGS sequence"/>
</dbReference>
<evidence type="ECO:0000313" key="5">
    <source>
        <dbReference type="Proteomes" id="UP000619788"/>
    </source>
</evidence>
<evidence type="ECO:0000313" key="4">
    <source>
        <dbReference type="EMBL" id="GIH97279.1"/>
    </source>
</evidence>
<feature type="region of interest" description="Disordered" evidence="1">
    <location>
        <begin position="236"/>
        <end position="285"/>
    </location>
</feature>
<dbReference type="InterPro" id="IPR018649">
    <property type="entry name" value="SHOCT"/>
</dbReference>
<dbReference type="Pfam" id="PF14472">
    <property type="entry name" value="DUF4429"/>
    <property type="match status" value="2"/>
</dbReference>
<keyword evidence="5" id="KW-1185">Reference proteome</keyword>
<dbReference type="RefSeq" id="WP_204069281.1">
    <property type="nucleotide sequence ID" value="NZ_BOOJ01000080.1"/>
</dbReference>
<feature type="compositionally biased region" description="Low complexity" evidence="1">
    <location>
        <begin position="264"/>
        <end position="283"/>
    </location>
</feature>
<evidence type="ECO:0008006" key="6">
    <source>
        <dbReference type="Google" id="ProtNLM"/>
    </source>
</evidence>
<name>A0A8J3WNA2_9ACTN</name>
<feature type="domain" description="DUF4429" evidence="3">
    <location>
        <begin position="139"/>
        <end position="230"/>
    </location>
</feature>
<accession>A0A8J3WNA2</accession>